<evidence type="ECO:0000313" key="1">
    <source>
        <dbReference type="EMBL" id="KAJ7520249.1"/>
    </source>
</evidence>
<sequence length="226" mass="24254">MATSSSQLFNNLANLLPTGTFMAFQTLAPIFTNNSVCGAIERTMSGILVVIFSLICFSLSFTDSLTTKDGQIYYGIVTTKGLYNSQFKRLLNIDSNFYVGNTGSSQFYLRFSDFLNAFLTVVSFCTLALLTPPLTHCFYPYIPSTITKTVPIIVALLVGMVFGLSPPARHGVGFALGNIGPDNILDTSNDQSSASAPNLAPNLNKSASRVSLLKKDTNGNEGTTAV</sequence>
<proteinExistence type="predicted"/>
<keyword evidence="2" id="KW-1185">Reference proteome</keyword>
<protein>
    <submittedName>
        <fullName evidence="1">Uncharacterized protein</fullName>
    </submittedName>
</protein>
<name>A0ACC2ARR9_DIPCM</name>
<accession>A0ACC2ARR9</accession>
<gene>
    <name evidence="1" type="ORF">O6H91_20G074500</name>
</gene>
<comment type="caution">
    <text evidence="1">The sequence shown here is derived from an EMBL/GenBank/DDBJ whole genome shotgun (WGS) entry which is preliminary data.</text>
</comment>
<organism evidence="1 2">
    <name type="scientific">Diphasiastrum complanatum</name>
    <name type="common">Issler's clubmoss</name>
    <name type="synonym">Lycopodium complanatum</name>
    <dbReference type="NCBI Taxonomy" id="34168"/>
    <lineage>
        <taxon>Eukaryota</taxon>
        <taxon>Viridiplantae</taxon>
        <taxon>Streptophyta</taxon>
        <taxon>Embryophyta</taxon>
        <taxon>Tracheophyta</taxon>
        <taxon>Lycopodiopsida</taxon>
        <taxon>Lycopodiales</taxon>
        <taxon>Lycopodiaceae</taxon>
        <taxon>Lycopodioideae</taxon>
        <taxon>Diphasiastrum</taxon>
    </lineage>
</organism>
<reference evidence="2" key="1">
    <citation type="journal article" date="2024" name="Proc. Natl. Acad. Sci. U.S.A.">
        <title>Extraordinary preservation of gene collinearity over three hundred million years revealed in homosporous lycophytes.</title>
        <authorList>
            <person name="Li C."/>
            <person name="Wickell D."/>
            <person name="Kuo L.Y."/>
            <person name="Chen X."/>
            <person name="Nie B."/>
            <person name="Liao X."/>
            <person name="Peng D."/>
            <person name="Ji J."/>
            <person name="Jenkins J."/>
            <person name="Williams M."/>
            <person name="Shu S."/>
            <person name="Plott C."/>
            <person name="Barry K."/>
            <person name="Rajasekar S."/>
            <person name="Grimwood J."/>
            <person name="Han X."/>
            <person name="Sun S."/>
            <person name="Hou Z."/>
            <person name="He W."/>
            <person name="Dai G."/>
            <person name="Sun C."/>
            <person name="Schmutz J."/>
            <person name="Leebens-Mack J.H."/>
            <person name="Li F.W."/>
            <person name="Wang L."/>
        </authorList>
    </citation>
    <scope>NUCLEOTIDE SEQUENCE [LARGE SCALE GENOMIC DNA]</scope>
    <source>
        <strain evidence="2">cv. PW_Plant_1</strain>
    </source>
</reference>
<evidence type="ECO:0000313" key="2">
    <source>
        <dbReference type="Proteomes" id="UP001162992"/>
    </source>
</evidence>
<dbReference type="Proteomes" id="UP001162992">
    <property type="component" value="Chromosome 20"/>
</dbReference>
<dbReference type="EMBL" id="CM055111">
    <property type="protein sequence ID" value="KAJ7520249.1"/>
    <property type="molecule type" value="Genomic_DNA"/>
</dbReference>